<gene>
    <name evidence="2" type="ORF">HLUCCA11_18350</name>
</gene>
<evidence type="ECO:0000313" key="3">
    <source>
        <dbReference type="Proteomes" id="UP000050465"/>
    </source>
</evidence>
<accession>A0A0P7ZTC7</accession>
<dbReference type="EMBL" id="LJZR01000031">
    <property type="protein sequence ID" value="KPQ33488.1"/>
    <property type="molecule type" value="Genomic_DNA"/>
</dbReference>
<feature type="compositionally biased region" description="Low complexity" evidence="1">
    <location>
        <begin position="1"/>
        <end position="27"/>
    </location>
</feature>
<dbReference type="InterPro" id="IPR036249">
    <property type="entry name" value="Thioredoxin-like_sf"/>
</dbReference>
<evidence type="ECO:0000313" key="2">
    <source>
        <dbReference type="EMBL" id="KPQ33488.1"/>
    </source>
</evidence>
<dbReference type="SUPFAM" id="SSF52833">
    <property type="entry name" value="Thioredoxin-like"/>
    <property type="match status" value="1"/>
</dbReference>
<sequence>MSNIRSATSSKTRSKTASNATSNTAKTRSQRPSAKLETSPSLPWIFNLEGTFLGFLGEAPDHVTAMVLEVDQEQMAIKLPKNLCEAVKHAVRRRVLPLGAQVRCIGRSQLNFSAGVIELKAYCLFLNPGKPTLLAATSANQPASKIMVCHKSGCKKRGGRQLVEALERALKDYQLQDQVEIQYTGCQKCCAKAPGLVIMPGKHRYDGLRPEAVSALIEKHFC</sequence>
<keyword evidence="2" id="KW-0830">Ubiquinone</keyword>
<feature type="region of interest" description="Disordered" evidence="1">
    <location>
        <begin position="1"/>
        <end position="37"/>
    </location>
</feature>
<evidence type="ECO:0000256" key="1">
    <source>
        <dbReference type="SAM" id="MobiDB-lite"/>
    </source>
</evidence>
<reference evidence="2 3" key="1">
    <citation type="submission" date="2015-09" db="EMBL/GenBank/DDBJ databases">
        <title>Identification and resolution of microdiversity through metagenomic sequencing of parallel consortia.</title>
        <authorList>
            <person name="Nelson W.C."/>
            <person name="Romine M.F."/>
            <person name="Lindemann S.R."/>
        </authorList>
    </citation>
    <scope>NUCLEOTIDE SEQUENCE [LARGE SCALE GENOMIC DNA]</scope>
    <source>
        <strain evidence="2">Ana</strain>
    </source>
</reference>
<name>A0A0P7ZTC7_9CYAN</name>
<dbReference type="STRING" id="1666911.HLUCCA11_18350"/>
<dbReference type="Pfam" id="PF01257">
    <property type="entry name" value="2Fe-2S_thioredx"/>
    <property type="match status" value="1"/>
</dbReference>
<organism evidence="2 3">
    <name type="scientific">Phormidesmis priestleyi Ana</name>
    <dbReference type="NCBI Taxonomy" id="1666911"/>
    <lineage>
        <taxon>Bacteria</taxon>
        <taxon>Bacillati</taxon>
        <taxon>Cyanobacteriota</taxon>
        <taxon>Cyanophyceae</taxon>
        <taxon>Leptolyngbyales</taxon>
        <taxon>Leptolyngbyaceae</taxon>
        <taxon>Phormidesmis</taxon>
    </lineage>
</organism>
<dbReference type="CDD" id="cd02980">
    <property type="entry name" value="TRX_Fd_family"/>
    <property type="match status" value="1"/>
</dbReference>
<comment type="caution">
    <text evidence="2">The sequence shown here is derived from an EMBL/GenBank/DDBJ whole genome shotgun (WGS) entry which is preliminary data.</text>
</comment>
<dbReference type="AlphaFoldDB" id="A0A0P7ZTC7"/>
<dbReference type="Proteomes" id="UP000050465">
    <property type="component" value="Unassembled WGS sequence"/>
</dbReference>
<proteinExistence type="predicted"/>
<protein>
    <submittedName>
        <fullName evidence="2">NADH:ubiquinone oxidoreductase 24 kD subunit</fullName>
    </submittedName>
</protein>
<dbReference type="Gene3D" id="3.40.30.10">
    <property type="entry name" value="Glutaredoxin"/>
    <property type="match status" value="1"/>
</dbReference>